<feature type="region of interest" description="Disordered" evidence="1">
    <location>
        <begin position="1"/>
        <end position="41"/>
    </location>
</feature>
<feature type="compositionally biased region" description="Basic residues" evidence="1">
    <location>
        <begin position="18"/>
        <end position="36"/>
    </location>
</feature>
<evidence type="ECO:0000256" key="1">
    <source>
        <dbReference type="SAM" id="MobiDB-lite"/>
    </source>
</evidence>
<accession>A0A452Y1K3</accession>
<reference evidence="4" key="1">
    <citation type="journal article" date="2014" name="Science">
        <title>Ancient hybridizations among the ancestral genomes of bread wheat.</title>
        <authorList>
            <consortium name="International Wheat Genome Sequencing Consortium,"/>
            <person name="Marcussen T."/>
            <person name="Sandve S.R."/>
            <person name="Heier L."/>
            <person name="Spannagl M."/>
            <person name="Pfeifer M."/>
            <person name="Jakobsen K.S."/>
            <person name="Wulff B.B."/>
            <person name="Steuernagel B."/>
            <person name="Mayer K.F."/>
            <person name="Olsen O.A."/>
        </authorList>
    </citation>
    <scope>NUCLEOTIDE SEQUENCE [LARGE SCALE GENOMIC DNA]</scope>
    <source>
        <strain evidence="4">cv. AL8/78</strain>
    </source>
</reference>
<keyword evidence="2" id="KW-0812">Transmembrane</keyword>
<reference evidence="3" key="3">
    <citation type="journal article" date="2017" name="Nature">
        <title>Genome sequence of the progenitor of the wheat D genome Aegilops tauschii.</title>
        <authorList>
            <person name="Luo M.C."/>
            <person name="Gu Y.Q."/>
            <person name="Puiu D."/>
            <person name="Wang H."/>
            <person name="Twardziok S.O."/>
            <person name="Deal K.R."/>
            <person name="Huo N."/>
            <person name="Zhu T."/>
            <person name="Wang L."/>
            <person name="Wang Y."/>
            <person name="McGuire P.E."/>
            <person name="Liu S."/>
            <person name="Long H."/>
            <person name="Ramasamy R.K."/>
            <person name="Rodriguez J.C."/>
            <person name="Van S.L."/>
            <person name="Yuan L."/>
            <person name="Wang Z."/>
            <person name="Xia Z."/>
            <person name="Xiao L."/>
            <person name="Anderson O.D."/>
            <person name="Ouyang S."/>
            <person name="Liang Y."/>
            <person name="Zimin A.V."/>
            <person name="Pertea G."/>
            <person name="Qi P."/>
            <person name="Bennetzen J.L."/>
            <person name="Dai X."/>
            <person name="Dawson M.W."/>
            <person name="Muller H.G."/>
            <person name="Kugler K."/>
            <person name="Rivarola-Duarte L."/>
            <person name="Spannagl M."/>
            <person name="Mayer K.F.X."/>
            <person name="Lu F.H."/>
            <person name="Bevan M.W."/>
            <person name="Leroy P."/>
            <person name="Li P."/>
            <person name="You F.M."/>
            <person name="Sun Q."/>
            <person name="Liu Z."/>
            <person name="Lyons E."/>
            <person name="Wicker T."/>
            <person name="Salzberg S.L."/>
            <person name="Devos K.M."/>
            <person name="Dvorak J."/>
        </authorList>
    </citation>
    <scope>NUCLEOTIDE SEQUENCE [LARGE SCALE GENOMIC DNA]</scope>
    <source>
        <strain evidence="3">cv. AL8/78</strain>
    </source>
</reference>
<evidence type="ECO:0000313" key="4">
    <source>
        <dbReference type="Proteomes" id="UP000015105"/>
    </source>
</evidence>
<reference evidence="4" key="2">
    <citation type="journal article" date="2017" name="Nat. Plants">
        <title>The Aegilops tauschii genome reveals multiple impacts of transposons.</title>
        <authorList>
            <person name="Zhao G."/>
            <person name="Zou C."/>
            <person name="Li K."/>
            <person name="Wang K."/>
            <person name="Li T."/>
            <person name="Gao L."/>
            <person name="Zhang X."/>
            <person name="Wang H."/>
            <person name="Yang Z."/>
            <person name="Liu X."/>
            <person name="Jiang W."/>
            <person name="Mao L."/>
            <person name="Kong X."/>
            <person name="Jiao Y."/>
            <person name="Jia J."/>
        </authorList>
    </citation>
    <scope>NUCLEOTIDE SEQUENCE [LARGE SCALE GENOMIC DNA]</scope>
    <source>
        <strain evidence="4">cv. AL8/78</strain>
    </source>
</reference>
<reference evidence="3" key="5">
    <citation type="journal article" date="2021" name="G3 (Bethesda)">
        <title>Aegilops tauschii genome assembly Aet v5.0 features greater sequence contiguity and improved annotation.</title>
        <authorList>
            <person name="Wang L."/>
            <person name="Zhu T."/>
            <person name="Rodriguez J.C."/>
            <person name="Deal K.R."/>
            <person name="Dubcovsky J."/>
            <person name="McGuire P.E."/>
            <person name="Lux T."/>
            <person name="Spannagl M."/>
            <person name="Mayer K.F.X."/>
            <person name="Baldrich P."/>
            <person name="Meyers B.C."/>
            <person name="Huo N."/>
            <person name="Gu Y.Q."/>
            <person name="Zhou H."/>
            <person name="Devos K.M."/>
            <person name="Bennetzen J.L."/>
            <person name="Unver T."/>
            <person name="Budak H."/>
            <person name="Gulick P.J."/>
            <person name="Galiba G."/>
            <person name="Kalapos B."/>
            <person name="Nelson D.R."/>
            <person name="Li P."/>
            <person name="You F.M."/>
            <person name="Luo M.C."/>
            <person name="Dvorak J."/>
        </authorList>
    </citation>
    <scope>NUCLEOTIDE SEQUENCE [LARGE SCALE GENOMIC DNA]</scope>
    <source>
        <strain evidence="3">cv. AL8/78</strain>
    </source>
</reference>
<organism evidence="3 4">
    <name type="scientific">Aegilops tauschii subsp. strangulata</name>
    <name type="common">Goatgrass</name>
    <dbReference type="NCBI Taxonomy" id="200361"/>
    <lineage>
        <taxon>Eukaryota</taxon>
        <taxon>Viridiplantae</taxon>
        <taxon>Streptophyta</taxon>
        <taxon>Embryophyta</taxon>
        <taxon>Tracheophyta</taxon>
        <taxon>Spermatophyta</taxon>
        <taxon>Magnoliopsida</taxon>
        <taxon>Liliopsida</taxon>
        <taxon>Poales</taxon>
        <taxon>Poaceae</taxon>
        <taxon>BOP clade</taxon>
        <taxon>Pooideae</taxon>
        <taxon>Triticodae</taxon>
        <taxon>Triticeae</taxon>
        <taxon>Triticinae</taxon>
        <taxon>Aegilops</taxon>
    </lineage>
</organism>
<keyword evidence="4" id="KW-1185">Reference proteome</keyword>
<evidence type="ECO:0000256" key="2">
    <source>
        <dbReference type="SAM" id="Phobius"/>
    </source>
</evidence>
<dbReference type="AlphaFoldDB" id="A0A452Y1K3"/>
<feature type="transmembrane region" description="Helical" evidence="2">
    <location>
        <begin position="66"/>
        <end position="86"/>
    </location>
</feature>
<proteinExistence type="predicted"/>
<dbReference type="Gramene" id="AET1Gv20253100.9">
    <property type="protein sequence ID" value="AET1Gv20253100.9"/>
    <property type="gene ID" value="AET1Gv20253100"/>
</dbReference>
<dbReference type="Proteomes" id="UP000015105">
    <property type="component" value="Chromosome 1D"/>
</dbReference>
<name>A0A452Y1K3_AEGTS</name>
<evidence type="ECO:0000313" key="3">
    <source>
        <dbReference type="EnsemblPlants" id="AET1Gv20253100.9"/>
    </source>
</evidence>
<dbReference type="EnsemblPlants" id="AET1Gv20253100.9">
    <property type="protein sequence ID" value="AET1Gv20253100.9"/>
    <property type="gene ID" value="AET1Gv20253100"/>
</dbReference>
<keyword evidence="2" id="KW-0472">Membrane</keyword>
<sequence length="156" mass="17934">MDDKSNVKKEIDGSLAPRPRKGGLKFAPKKPPKKPAKVVPKAEPVEESKDEIIDKELLMKLKTSQVPILVCWPFVVSASFLFNGWLVCFIFCYNCRALIPLEEDLRLRKKKSIHRLHLGKGTLRTQDLFLRGSIRQRQKHQKNMWIHGIIPIATIL</sequence>
<protein>
    <submittedName>
        <fullName evidence="3">Uncharacterized protein</fullName>
    </submittedName>
</protein>
<reference evidence="3" key="4">
    <citation type="submission" date="2019-03" db="UniProtKB">
        <authorList>
            <consortium name="EnsemblPlants"/>
        </authorList>
    </citation>
    <scope>IDENTIFICATION</scope>
</reference>
<feature type="compositionally biased region" description="Basic and acidic residues" evidence="1">
    <location>
        <begin position="1"/>
        <end position="12"/>
    </location>
</feature>
<keyword evidence="2" id="KW-1133">Transmembrane helix</keyword>